<evidence type="ECO:0000259" key="7">
    <source>
        <dbReference type="Pfam" id="PF04545"/>
    </source>
</evidence>
<dbReference type="AlphaFoldDB" id="A0A3B0V191"/>
<evidence type="ECO:0000256" key="2">
    <source>
        <dbReference type="ARBA" id="ARBA00023015"/>
    </source>
</evidence>
<dbReference type="InterPro" id="IPR013325">
    <property type="entry name" value="RNA_pol_sigma_r2"/>
</dbReference>
<dbReference type="Pfam" id="PF04545">
    <property type="entry name" value="Sigma70_r4"/>
    <property type="match status" value="1"/>
</dbReference>
<comment type="similarity">
    <text evidence="1">Belongs to the sigma-70 factor family. ECF subfamily.</text>
</comment>
<feature type="domain" description="RNA polymerase sigma-70 region 4" evidence="7">
    <location>
        <begin position="119"/>
        <end position="167"/>
    </location>
</feature>
<dbReference type="CDD" id="cd06171">
    <property type="entry name" value="Sigma70_r4"/>
    <property type="match status" value="1"/>
</dbReference>
<keyword evidence="3" id="KW-0731">Sigma factor</keyword>
<dbReference type="EMBL" id="UOEW01000063">
    <property type="protein sequence ID" value="VAW34163.1"/>
    <property type="molecule type" value="Genomic_DNA"/>
</dbReference>
<dbReference type="Gene3D" id="1.10.1740.10">
    <property type="match status" value="1"/>
</dbReference>
<evidence type="ECO:0000259" key="6">
    <source>
        <dbReference type="Pfam" id="PF04542"/>
    </source>
</evidence>
<evidence type="ECO:0000256" key="5">
    <source>
        <dbReference type="ARBA" id="ARBA00023163"/>
    </source>
</evidence>
<organism evidence="8">
    <name type="scientific">hydrothermal vent metagenome</name>
    <dbReference type="NCBI Taxonomy" id="652676"/>
    <lineage>
        <taxon>unclassified sequences</taxon>
        <taxon>metagenomes</taxon>
        <taxon>ecological metagenomes</taxon>
    </lineage>
</organism>
<gene>
    <name evidence="8" type="ORF">MNBD_GAMMA01-1950</name>
</gene>
<keyword evidence="5" id="KW-0804">Transcription</keyword>
<dbReference type="InterPro" id="IPR007630">
    <property type="entry name" value="RNA_pol_sigma70_r4"/>
</dbReference>
<dbReference type="NCBIfam" id="TIGR02937">
    <property type="entry name" value="sigma70-ECF"/>
    <property type="match status" value="1"/>
</dbReference>
<keyword evidence="4" id="KW-0238">DNA-binding</keyword>
<dbReference type="InterPro" id="IPR007627">
    <property type="entry name" value="RNA_pol_sigma70_r2"/>
</dbReference>
<dbReference type="InterPro" id="IPR036388">
    <property type="entry name" value="WH-like_DNA-bd_sf"/>
</dbReference>
<dbReference type="SUPFAM" id="SSF88659">
    <property type="entry name" value="Sigma3 and sigma4 domains of RNA polymerase sigma factors"/>
    <property type="match status" value="1"/>
</dbReference>
<sequence length="171" mass="20299">MINKIYIEYLLLKDDNESFQQVLSIIHPKLLSFAQGIVKDKSKSQDAVQESMMAITKGYSKLKDYRKFHLWIYQVTRNKCLDMIRKNHKYKNDCDLTSLEEMRAQKNDVDLQLDMMYLIKQLPHKQKNVIQLFYYDGFNIREIADILKTPEGSIKSLLFDARENLRQQIGE</sequence>
<dbReference type="GO" id="GO:0016987">
    <property type="term" value="F:sigma factor activity"/>
    <property type="evidence" value="ECO:0007669"/>
    <property type="project" value="UniProtKB-KW"/>
</dbReference>
<dbReference type="PANTHER" id="PTHR43133">
    <property type="entry name" value="RNA POLYMERASE ECF-TYPE SIGMA FACTO"/>
    <property type="match status" value="1"/>
</dbReference>
<keyword evidence="2" id="KW-0805">Transcription regulation</keyword>
<evidence type="ECO:0000256" key="4">
    <source>
        <dbReference type="ARBA" id="ARBA00023125"/>
    </source>
</evidence>
<feature type="domain" description="RNA polymerase sigma-70 region 2" evidence="6">
    <location>
        <begin position="27"/>
        <end position="88"/>
    </location>
</feature>
<evidence type="ECO:0000256" key="1">
    <source>
        <dbReference type="ARBA" id="ARBA00010641"/>
    </source>
</evidence>
<dbReference type="InterPro" id="IPR039425">
    <property type="entry name" value="RNA_pol_sigma-70-like"/>
</dbReference>
<reference evidence="8" key="1">
    <citation type="submission" date="2018-06" db="EMBL/GenBank/DDBJ databases">
        <authorList>
            <person name="Zhirakovskaya E."/>
        </authorList>
    </citation>
    <scope>NUCLEOTIDE SEQUENCE</scope>
</reference>
<dbReference type="SUPFAM" id="SSF88946">
    <property type="entry name" value="Sigma2 domain of RNA polymerase sigma factors"/>
    <property type="match status" value="1"/>
</dbReference>
<dbReference type="PANTHER" id="PTHR43133:SF8">
    <property type="entry name" value="RNA POLYMERASE SIGMA FACTOR HI_1459-RELATED"/>
    <property type="match status" value="1"/>
</dbReference>
<name>A0A3B0V191_9ZZZZ</name>
<proteinExistence type="inferred from homology"/>
<dbReference type="Pfam" id="PF04542">
    <property type="entry name" value="Sigma70_r2"/>
    <property type="match status" value="1"/>
</dbReference>
<protein>
    <recommendedName>
        <fullName evidence="9">RNA polymerase ECF-type sigma factor</fullName>
    </recommendedName>
</protein>
<evidence type="ECO:0008006" key="9">
    <source>
        <dbReference type="Google" id="ProtNLM"/>
    </source>
</evidence>
<evidence type="ECO:0000256" key="3">
    <source>
        <dbReference type="ARBA" id="ARBA00023082"/>
    </source>
</evidence>
<evidence type="ECO:0000313" key="8">
    <source>
        <dbReference type="EMBL" id="VAW34163.1"/>
    </source>
</evidence>
<dbReference type="GO" id="GO:0006352">
    <property type="term" value="P:DNA-templated transcription initiation"/>
    <property type="evidence" value="ECO:0007669"/>
    <property type="project" value="InterPro"/>
</dbReference>
<accession>A0A3B0V191</accession>
<dbReference type="InterPro" id="IPR014284">
    <property type="entry name" value="RNA_pol_sigma-70_dom"/>
</dbReference>
<dbReference type="Gene3D" id="1.10.10.10">
    <property type="entry name" value="Winged helix-like DNA-binding domain superfamily/Winged helix DNA-binding domain"/>
    <property type="match status" value="1"/>
</dbReference>
<dbReference type="GO" id="GO:0003677">
    <property type="term" value="F:DNA binding"/>
    <property type="evidence" value="ECO:0007669"/>
    <property type="project" value="UniProtKB-KW"/>
</dbReference>
<dbReference type="InterPro" id="IPR013324">
    <property type="entry name" value="RNA_pol_sigma_r3/r4-like"/>
</dbReference>